<dbReference type="PROSITE" id="PS51819">
    <property type="entry name" value="VOC"/>
    <property type="match status" value="1"/>
</dbReference>
<dbReference type="InterPro" id="IPR037523">
    <property type="entry name" value="VOC_core"/>
</dbReference>
<dbReference type="PATRIC" id="fig|1137280.3.peg.179"/>
<feature type="domain" description="VOC" evidence="1">
    <location>
        <begin position="4"/>
        <end position="128"/>
    </location>
</feature>
<evidence type="ECO:0000313" key="3">
    <source>
        <dbReference type="Proteomes" id="UP000035057"/>
    </source>
</evidence>
<accession>A0A072NJ66</accession>
<protein>
    <submittedName>
        <fullName evidence="2">Lactoylglutathione lyase</fullName>
    </submittedName>
</protein>
<reference evidence="2 3" key="1">
    <citation type="submission" date="2012-12" db="EMBL/GenBank/DDBJ databases">
        <title>Genome assembly of Marinobacter sp. AK21.</title>
        <authorList>
            <person name="Khatri I."/>
            <person name="Kumar R."/>
            <person name="Vaidya B."/>
            <person name="Subramanian S."/>
            <person name="Pinnaka A."/>
        </authorList>
    </citation>
    <scope>NUCLEOTIDE SEQUENCE [LARGE SCALE GENOMIC DNA]</scope>
    <source>
        <strain evidence="2 3">AK21</strain>
    </source>
</reference>
<keyword evidence="2" id="KW-0456">Lyase</keyword>
<dbReference type="AlphaFoldDB" id="A0A072NJ66"/>
<dbReference type="Gene3D" id="3.10.180.10">
    <property type="entry name" value="2,3-Dihydroxybiphenyl 1,2-Dioxygenase, domain 1"/>
    <property type="match status" value="1"/>
</dbReference>
<sequence length="134" mass="14700">MKPKISIITLGVDDLDRATRFYADGLGLPRYEFEDGNISFFSLEGTWLALYPRDELARDIGLDASSPTGFSGITLAHNVASKEEVNAVLAQAVAAGATVVKPAEEVFWGGYSGYFQDPEGHYWEVAFNPYEDLT</sequence>
<dbReference type="CDD" id="cd07251">
    <property type="entry name" value="VOC_like"/>
    <property type="match status" value="1"/>
</dbReference>
<keyword evidence="3" id="KW-1185">Reference proteome</keyword>
<proteinExistence type="predicted"/>
<dbReference type="GO" id="GO:0016829">
    <property type="term" value="F:lyase activity"/>
    <property type="evidence" value="ECO:0007669"/>
    <property type="project" value="UniProtKB-KW"/>
</dbReference>
<dbReference type="PANTHER" id="PTHR36503:SF1">
    <property type="entry name" value="BLR2520 PROTEIN"/>
    <property type="match status" value="1"/>
</dbReference>
<evidence type="ECO:0000313" key="2">
    <source>
        <dbReference type="EMBL" id="KEF33175.1"/>
    </source>
</evidence>
<name>A0A072NJ66_9GAMM</name>
<organism evidence="2 3">
    <name type="scientific">Marinobacter nitratireducens</name>
    <dbReference type="NCBI Taxonomy" id="1137280"/>
    <lineage>
        <taxon>Bacteria</taxon>
        <taxon>Pseudomonadati</taxon>
        <taxon>Pseudomonadota</taxon>
        <taxon>Gammaproteobacteria</taxon>
        <taxon>Pseudomonadales</taxon>
        <taxon>Marinobacteraceae</taxon>
        <taxon>Marinobacter</taxon>
    </lineage>
</organism>
<dbReference type="OrthoDB" id="4265398at2"/>
<dbReference type="InterPro" id="IPR029068">
    <property type="entry name" value="Glyas_Bleomycin-R_OHBP_Dase"/>
</dbReference>
<comment type="caution">
    <text evidence="2">The sequence shown here is derived from an EMBL/GenBank/DDBJ whole genome shotgun (WGS) entry which is preliminary data.</text>
</comment>
<dbReference type="PANTHER" id="PTHR36503">
    <property type="entry name" value="BLR2520 PROTEIN"/>
    <property type="match status" value="1"/>
</dbReference>
<dbReference type="SUPFAM" id="SSF54593">
    <property type="entry name" value="Glyoxalase/Bleomycin resistance protein/Dihydroxybiphenyl dioxygenase"/>
    <property type="match status" value="1"/>
</dbReference>
<dbReference type="Proteomes" id="UP000035057">
    <property type="component" value="Unassembled WGS sequence"/>
</dbReference>
<dbReference type="RefSeq" id="WP_036127732.1">
    <property type="nucleotide sequence ID" value="NZ_ANIE01000001.1"/>
</dbReference>
<dbReference type="Pfam" id="PF00903">
    <property type="entry name" value="Glyoxalase"/>
    <property type="match status" value="1"/>
</dbReference>
<dbReference type="STRING" id="1137280.D777_00183"/>
<gene>
    <name evidence="2" type="ORF">D777_00183</name>
</gene>
<evidence type="ECO:0000259" key="1">
    <source>
        <dbReference type="PROSITE" id="PS51819"/>
    </source>
</evidence>
<dbReference type="InterPro" id="IPR004360">
    <property type="entry name" value="Glyas_Fos-R_dOase_dom"/>
</dbReference>
<dbReference type="EMBL" id="ANIE01000001">
    <property type="protein sequence ID" value="KEF33175.1"/>
    <property type="molecule type" value="Genomic_DNA"/>
</dbReference>